<dbReference type="RefSeq" id="WP_083186241.1">
    <property type="nucleotide sequence ID" value="NZ_CBCRZR010000048.1"/>
</dbReference>
<proteinExistence type="predicted"/>
<dbReference type="AlphaFoldDB" id="A0A1X0MYV6"/>
<dbReference type="EMBL" id="MUIO01000146">
    <property type="protein sequence ID" value="ORC53921.1"/>
    <property type="molecule type" value="Genomic_DNA"/>
</dbReference>
<evidence type="ECO:0000313" key="2">
    <source>
        <dbReference type="Proteomes" id="UP000192815"/>
    </source>
</evidence>
<reference evidence="2" key="1">
    <citation type="submission" date="2017-02" db="EMBL/GenBank/DDBJ databases">
        <title>Pseudomonas floridae sp. nov., a novel pathogenic bacterial species isolated from tomato.</title>
        <authorList>
            <person name="Timilsina S."/>
            <person name="Vallad G.E."/>
            <person name="Jones J.B."/>
        </authorList>
    </citation>
    <scope>NUCLEOTIDE SEQUENCE [LARGE SCALE GENOMIC DNA]</scope>
    <source>
        <strain evidence="2">GEV388</strain>
    </source>
</reference>
<sequence length="108" mass="12181">MTQTPYHPDLNDCPLQCKIIADAIQGYALADPGDRDDLFDPVFLDWGFGPYWAIAKQLIKAPLCDQFADILNLTNDKKARAHRIVYFFWNGGPSIDADSLKVAEMVTY</sequence>
<name>A0A1X0MYV6_9PSED</name>
<dbReference type="OrthoDB" id="9762440at2"/>
<gene>
    <name evidence="1" type="ORF">BZK31_26840</name>
</gene>
<keyword evidence="2" id="KW-1185">Reference proteome</keyword>
<organism evidence="1 2">
    <name type="scientific">Pseudomonas floridensis</name>
    <dbReference type="NCBI Taxonomy" id="1958950"/>
    <lineage>
        <taxon>Bacteria</taxon>
        <taxon>Pseudomonadati</taxon>
        <taxon>Pseudomonadota</taxon>
        <taxon>Gammaproteobacteria</taxon>
        <taxon>Pseudomonadales</taxon>
        <taxon>Pseudomonadaceae</taxon>
        <taxon>Pseudomonas</taxon>
    </lineage>
</organism>
<protein>
    <submittedName>
        <fullName evidence="1">Uncharacterized protein</fullName>
    </submittedName>
</protein>
<dbReference type="Proteomes" id="UP000192815">
    <property type="component" value="Unassembled WGS sequence"/>
</dbReference>
<accession>A0A1X0MYV6</accession>
<evidence type="ECO:0000313" key="1">
    <source>
        <dbReference type="EMBL" id="ORC53921.1"/>
    </source>
</evidence>
<comment type="caution">
    <text evidence="1">The sequence shown here is derived from an EMBL/GenBank/DDBJ whole genome shotgun (WGS) entry which is preliminary data.</text>
</comment>